<dbReference type="OrthoDB" id="1867259at2759"/>
<reference evidence="11 12" key="1">
    <citation type="journal article" date="2019" name="PLoS ONE">
        <title>Genomic analyses reveal an absence of contemporary introgressive admixture between fin whales and blue whales, despite known hybrids.</title>
        <authorList>
            <person name="Westbury M.V."/>
            <person name="Petersen B."/>
            <person name="Lorenzen E.D."/>
        </authorList>
    </citation>
    <scope>NUCLEOTIDE SEQUENCE [LARGE SCALE GENOMIC DNA]</scope>
    <source>
        <strain evidence="11">FinWhale-01</strain>
    </source>
</reference>
<keyword evidence="3" id="KW-0533">Nickel</keyword>
<keyword evidence="6" id="KW-0223">Dioxygenase</keyword>
<evidence type="ECO:0000256" key="3">
    <source>
        <dbReference type="ARBA" id="ARBA00022596"/>
    </source>
</evidence>
<dbReference type="EC" id="1.13.11.54" evidence="10"/>
<keyword evidence="9" id="KW-0486">Methionine biosynthesis</keyword>
<dbReference type="Gene3D" id="2.60.120.10">
    <property type="entry name" value="Jelly Rolls"/>
    <property type="match status" value="1"/>
</dbReference>
<evidence type="ECO:0000313" key="12">
    <source>
        <dbReference type="Proteomes" id="UP000437017"/>
    </source>
</evidence>
<dbReference type="AlphaFoldDB" id="A0A643ATS4"/>
<comment type="caution">
    <text evidence="11">The sequence shown here is derived from an EMBL/GenBank/DDBJ whole genome shotgun (WGS) entry which is preliminary data.</text>
</comment>
<keyword evidence="8" id="KW-0408">Iron</keyword>
<dbReference type="InterPro" id="IPR011051">
    <property type="entry name" value="RmlC_Cupin_sf"/>
</dbReference>
<dbReference type="InterPro" id="IPR014710">
    <property type="entry name" value="RmlC-like_jellyroll"/>
</dbReference>
<comment type="catalytic activity">
    <reaction evidence="1">
        <text>1,2-dihydroxy-5-(methylsulfanyl)pent-1-en-3-one + O2 = 4-methylsulfanyl-2-oxobutanoate + formate + 2 H(+)</text>
        <dbReference type="Rhea" id="RHEA:24504"/>
        <dbReference type="ChEBI" id="CHEBI:15378"/>
        <dbReference type="ChEBI" id="CHEBI:15379"/>
        <dbReference type="ChEBI" id="CHEBI:15740"/>
        <dbReference type="ChEBI" id="CHEBI:16723"/>
        <dbReference type="ChEBI" id="CHEBI:49252"/>
        <dbReference type="EC" id="1.13.11.54"/>
    </reaction>
</comment>
<organism evidence="11 12">
    <name type="scientific">Balaenoptera physalus</name>
    <name type="common">Fin whale</name>
    <name type="synonym">Balaena physalus</name>
    <dbReference type="NCBI Taxonomy" id="9770"/>
    <lineage>
        <taxon>Eukaryota</taxon>
        <taxon>Metazoa</taxon>
        <taxon>Chordata</taxon>
        <taxon>Craniata</taxon>
        <taxon>Vertebrata</taxon>
        <taxon>Euteleostomi</taxon>
        <taxon>Mammalia</taxon>
        <taxon>Eutheria</taxon>
        <taxon>Laurasiatheria</taxon>
        <taxon>Artiodactyla</taxon>
        <taxon>Whippomorpha</taxon>
        <taxon>Cetacea</taxon>
        <taxon>Mysticeti</taxon>
        <taxon>Balaenopteridae</taxon>
        <taxon>Balaenoptera</taxon>
    </lineage>
</organism>
<evidence type="ECO:0000256" key="5">
    <source>
        <dbReference type="ARBA" id="ARBA00022723"/>
    </source>
</evidence>
<dbReference type="GO" id="GO:0046872">
    <property type="term" value="F:metal ion binding"/>
    <property type="evidence" value="ECO:0007669"/>
    <property type="project" value="UniProtKB-KW"/>
</dbReference>
<sequence>MENGDMIALPAGTYHRFTLDANYVKAMRLSAGEPVWTAYNRPADHFGAPGQYPEFLAQTA</sequence>
<name>A0A643ATS4_BALPH</name>
<evidence type="ECO:0000256" key="9">
    <source>
        <dbReference type="ARBA" id="ARBA00023167"/>
    </source>
</evidence>
<accession>A0A643ATS4</accession>
<gene>
    <name evidence="11" type="ORF">E2I00_006006</name>
</gene>
<keyword evidence="5" id="KW-0479">Metal-binding</keyword>
<dbReference type="Pfam" id="PF03079">
    <property type="entry name" value="ARD"/>
    <property type="match status" value="1"/>
</dbReference>
<dbReference type="GO" id="GO:0009086">
    <property type="term" value="P:methionine biosynthetic process"/>
    <property type="evidence" value="ECO:0007669"/>
    <property type="project" value="UniProtKB-KW"/>
</dbReference>
<comment type="cofactor">
    <cofactor evidence="2">
        <name>Fe(2+)</name>
        <dbReference type="ChEBI" id="CHEBI:29033"/>
    </cofactor>
</comment>
<evidence type="ECO:0000256" key="10">
    <source>
        <dbReference type="ARBA" id="ARBA00039005"/>
    </source>
</evidence>
<dbReference type="SUPFAM" id="SSF51182">
    <property type="entry name" value="RmlC-like cupins"/>
    <property type="match status" value="1"/>
</dbReference>
<protein>
    <recommendedName>
        <fullName evidence="10">acireductone dioxygenase (Fe(2+)-requiring)</fullName>
        <ecNumber evidence="10">1.13.11.54</ecNumber>
    </recommendedName>
</protein>
<evidence type="ECO:0000256" key="8">
    <source>
        <dbReference type="ARBA" id="ARBA00023004"/>
    </source>
</evidence>
<evidence type="ECO:0000256" key="2">
    <source>
        <dbReference type="ARBA" id="ARBA00001954"/>
    </source>
</evidence>
<dbReference type="EMBL" id="SGJD01032516">
    <property type="protein sequence ID" value="KAB0371452.1"/>
    <property type="molecule type" value="Genomic_DNA"/>
</dbReference>
<evidence type="ECO:0000313" key="11">
    <source>
        <dbReference type="EMBL" id="KAB0371452.1"/>
    </source>
</evidence>
<dbReference type="PANTHER" id="PTHR23418">
    <property type="entry name" value="ACIREDUCTONE DIOXYGENASE"/>
    <property type="match status" value="1"/>
</dbReference>
<dbReference type="PANTHER" id="PTHR23418:SF0">
    <property type="entry name" value="ACIREDUCTONE DIOXYGENASE"/>
    <property type="match status" value="1"/>
</dbReference>
<evidence type="ECO:0000256" key="4">
    <source>
        <dbReference type="ARBA" id="ARBA00022605"/>
    </source>
</evidence>
<keyword evidence="4" id="KW-0028">Amino-acid biosynthesis</keyword>
<keyword evidence="12" id="KW-1185">Reference proteome</keyword>
<evidence type="ECO:0000256" key="1">
    <source>
        <dbReference type="ARBA" id="ARBA00000428"/>
    </source>
</evidence>
<keyword evidence="7" id="KW-0560">Oxidoreductase</keyword>
<dbReference type="Proteomes" id="UP000437017">
    <property type="component" value="Unassembled WGS sequence"/>
</dbReference>
<evidence type="ECO:0000256" key="6">
    <source>
        <dbReference type="ARBA" id="ARBA00022964"/>
    </source>
</evidence>
<proteinExistence type="predicted"/>
<evidence type="ECO:0000256" key="7">
    <source>
        <dbReference type="ARBA" id="ARBA00023002"/>
    </source>
</evidence>
<dbReference type="InterPro" id="IPR004313">
    <property type="entry name" value="ARD"/>
</dbReference>
<dbReference type="GO" id="GO:0010309">
    <property type="term" value="F:acireductone dioxygenase [iron(II)-requiring] activity"/>
    <property type="evidence" value="ECO:0007669"/>
    <property type="project" value="UniProtKB-EC"/>
</dbReference>